<keyword evidence="7" id="KW-0808">Transferase</keyword>
<dbReference type="AlphaFoldDB" id="A0A1Y1ZG28"/>
<keyword evidence="3" id="KW-0443">Lipid metabolism</keyword>
<reference evidence="7 8" key="1">
    <citation type="submission" date="2016-07" db="EMBL/GenBank/DDBJ databases">
        <title>Pervasive Adenine N6-methylation of Active Genes in Fungi.</title>
        <authorList>
            <consortium name="DOE Joint Genome Institute"/>
            <person name="Mondo S.J."/>
            <person name="Dannebaum R.O."/>
            <person name="Kuo R.C."/>
            <person name="Labutti K."/>
            <person name="Haridas S."/>
            <person name="Kuo A."/>
            <person name="Salamov A."/>
            <person name="Ahrendt S.R."/>
            <person name="Lipzen A."/>
            <person name="Sullivan W."/>
            <person name="Andreopoulos W.B."/>
            <person name="Clum A."/>
            <person name="Lindquist E."/>
            <person name="Daum C."/>
            <person name="Ramamoorthy G.K."/>
            <person name="Gryganskyi A."/>
            <person name="Culley D."/>
            <person name="Magnuson J.K."/>
            <person name="James T.Y."/>
            <person name="O'Malley M.A."/>
            <person name="Stajich J.E."/>
            <person name="Spatafora J.W."/>
            <person name="Visel A."/>
            <person name="Grigoriev I.V."/>
        </authorList>
    </citation>
    <scope>NUCLEOTIDE SEQUENCE [LARGE SCALE GENOMIC DNA]</scope>
    <source>
        <strain evidence="7 8">CBS 115471</strain>
    </source>
</reference>
<sequence>MATLQAPIAADTSQSTLDDLPDFELKPEAGHYKIKIKSSTARQYVLLTVYNSTPSPTTRTTPKMNRPGIGRDSTLASTETTKQTLPATRMEFTSFGEVTIMPSRPELSSGVWVRSSKRPHDLVRSLEPGIVIGVRLCLRFGGWEIYGRNGFLVFDISSETPVSSFCQLIATRRFSFKPIAIHPYLSDLSSKTYTKAVHQVNIETKAVFKPTISPEIFCGDTISKLDALIMVTHGSGVRGLLSLQLLKAMFEKGNIMKKLCEVFDMIGGTITGGFVKTQEFYNEQPLVVAIQEVAKAKPGDSKLDAKLLDNDPNTASSSPQFDRMTQTTTCRSSFAHTSAQPRIPRDPEDQPGFPDIKIWQAVRATSATPVYFKPLEIGDYKLIDGGLRANNPLVGEFLMMIECVKCLTNLTRIWTEILSFYSPAQPTVCFLSIRTDIPPNAAVPRPRDVIAWKLNKIRKRSTAAITGYSSAATSSEATHVLFDTLMNAFAPNPAVSNYWCLNIEPHLGD</sequence>
<feature type="short sequence motif" description="DGA/G" evidence="4">
    <location>
        <begin position="384"/>
        <end position="386"/>
    </location>
</feature>
<comment type="caution">
    <text evidence="7">The sequence shown here is derived from an EMBL/GenBank/DDBJ whole genome shotgun (WGS) entry which is preliminary data.</text>
</comment>
<feature type="region of interest" description="Disordered" evidence="5">
    <location>
        <begin position="302"/>
        <end position="325"/>
    </location>
</feature>
<evidence type="ECO:0000256" key="4">
    <source>
        <dbReference type="PROSITE-ProRule" id="PRU01161"/>
    </source>
</evidence>
<feature type="compositionally biased region" description="Low complexity" evidence="5">
    <location>
        <begin position="52"/>
        <end position="62"/>
    </location>
</feature>
<keyword evidence="8" id="KW-1185">Reference proteome</keyword>
<proteinExistence type="predicted"/>
<dbReference type="GO" id="GO:0019369">
    <property type="term" value="P:arachidonate metabolic process"/>
    <property type="evidence" value="ECO:0007669"/>
    <property type="project" value="TreeGrafter"/>
</dbReference>
<dbReference type="GO" id="GO:0016740">
    <property type="term" value="F:transferase activity"/>
    <property type="evidence" value="ECO:0007669"/>
    <property type="project" value="UniProtKB-KW"/>
</dbReference>
<dbReference type="EMBL" id="MCFA01000090">
    <property type="protein sequence ID" value="ORY09149.1"/>
    <property type="molecule type" value="Genomic_DNA"/>
</dbReference>
<name>A0A1Y1ZG28_9PLEO</name>
<feature type="short sequence motif" description="GXGXXG" evidence="4">
    <location>
        <begin position="234"/>
        <end position="239"/>
    </location>
</feature>
<dbReference type="InterPro" id="IPR016035">
    <property type="entry name" value="Acyl_Trfase/lysoPLipase"/>
</dbReference>
<comment type="caution">
    <text evidence="4">Lacks conserved residue(s) required for the propagation of feature annotation.</text>
</comment>
<dbReference type="GO" id="GO:0016020">
    <property type="term" value="C:membrane"/>
    <property type="evidence" value="ECO:0007669"/>
    <property type="project" value="TreeGrafter"/>
</dbReference>
<keyword evidence="1 7" id="KW-0378">Hydrolase</keyword>
<evidence type="ECO:0000256" key="5">
    <source>
        <dbReference type="SAM" id="MobiDB-lite"/>
    </source>
</evidence>
<dbReference type="InterPro" id="IPR002641">
    <property type="entry name" value="PNPLA_dom"/>
</dbReference>
<evidence type="ECO:0000313" key="7">
    <source>
        <dbReference type="EMBL" id="ORY09149.1"/>
    </source>
</evidence>
<dbReference type="PANTHER" id="PTHR24185">
    <property type="entry name" value="CALCIUM-INDEPENDENT PHOSPHOLIPASE A2-GAMMA"/>
    <property type="match status" value="1"/>
</dbReference>
<dbReference type="GO" id="GO:0046486">
    <property type="term" value="P:glycerolipid metabolic process"/>
    <property type="evidence" value="ECO:0007669"/>
    <property type="project" value="UniProtKB-ARBA"/>
</dbReference>
<evidence type="ECO:0000259" key="6">
    <source>
        <dbReference type="PROSITE" id="PS51635"/>
    </source>
</evidence>
<gene>
    <name evidence="7" type="ORF">BCR34DRAFT_657425</name>
</gene>
<accession>A0A1Y1ZG28</accession>
<dbReference type="Proteomes" id="UP000193144">
    <property type="component" value="Unassembled WGS sequence"/>
</dbReference>
<organism evidence="7 8">
    <name type="scientific">Clohesyomyces aquaticus</name>
    <dbReference type="NCBI Taxonomy" id="1231657"/>
    <lineage>
        <taxon>Eukaryota</taxon>
        <taxon>Fungi</taxon>
        <taxon>Dikarya</taxon>
        <taxon>Ascomycota</taxon>
        <taxon>Pezizomycotina</taxon>
        <taxon>Dothideomycetes</taxon>
        <taxon>Pleosporomycetidae</taxon>
        <taxon>Pleosporales</taxon>
        <taxon>Lindgomycetaceae</taxon>
        <taxon>Clohesyomyces</taxon>
    </lineage>
</organism>
<evidence type="ECO:0000313" key="8">
    <source>
        <dbReference type="Proteomes" id="UP000193144"/>
    </source>
</evidence>
<dbReference type="PROSITE" id="PS51635">
    <property type="entry name" value="PNPLA"/>
    <property type="match status" value="1"/>
</dbReference>
<evidence type="ECO:0000256" key="2">
    <source>
        <dbReference type="ARBA" id="ARBA00022963"/>
    </source>
</evidence>
<dbReference type="PANTHER" id="PTHR24185:SF1">
    <property type="entry name" value="CALCIUM-INDEPENDENT PHOSPHOLIPASE A2-GAMMA"/>
    <property type="match status" value="1"/>
</dbReference>
<dbReference type="Gene3D" id="3.40.1090.10">
    <property type="entry name" value="Cytosolic phospholipase A2 catalytic domain"/>
    <property type="match status" value="2"/>
</dbReference>
<dbReference type="OrthoDB" id="1658288at2759"/>
<dbReference type="SUPFAM" id="SSF52151">
    <property type="entry name" value="FabD/lysophospholipase-like"/>
    <property type="match status" value="1"/>
</dbReference>
<evidence type="ECO:0000256" key="3">
    <source>
        <dbReference type="ARBA" id="ARBA00023098"/>
    </source>
</evidence>
<dbReference type="STRING" id="1231657.A0A1Y1ZG28"/>
<feature type="compositionally biased region" description="Polar residues" evidence="5">
    <location>
        <begin position="311"/>
        <end position="325"/>
    </location>
</feature>
<dbReference type="Pfam" id="PF01734">
    <property type="entry name" value="Patatin"/>
    <property type="match status" value="1"/>
</dbReference>
<feature type="domain" description="PNPLA" evidence="6">
    <location>
        <begin position="230"/>
        <end position="397"/>
    </location>
</feature>
<evidence type="ECO:0000256" key="1">
    <source>
        <dbReference type="ARBA" id="ARBA00022801"/>
    </source>
</evidence>
<feature type="region of interest" description="Disordered" evidence="5">
    <location>
        <begin position="52"/>
        <end position="76"/>
    </location>
</feature>
<protein>
    <submittedName>
        <fullName evidence="7">Acyl transferase/acyl hydrolase/lysophospholipase</fullName>
    </submittedName>
</protein>
<dbReference type="GO" id="GO:0016042">
    <property type="term" value="P:lipid catabolic process"/>
    <property type="evidence" value="ECO:0007669"/>
    <property type="project" value="UniProtKB-KW"/>
</dbReference>
<keyword evidence="2" id="KW-0442">Lipid degradation</keyword>
<dbReference type="GO" id="GO:0047499">
    <property type="term" value="F:calcium-independent phospholipase A2 activity"/>
    <property type="evidence" value="ECO:0007669"/>
    <property type="project" value="TreeGrafter"/>
</dbReference>